<feature type="signal peptide" evidence="1">
    <location>
        <begin position="1"/>
        <end position="23"/>
    </location>
</feature>
<dbReference type="EMBL" id="JAKKPZ010000002">
    <property type="protein sequence ID" value="KAI1726224.1"/>
    <property type="molecule type" value="Genomic_DNA"/>
</dbReference>
<dbReference type="Proteomes" id="UP001201812">
    <property type="component" value="Unassembled WGS sequence"/>
</dbReference>
<comment type="caution">
    <text evidence="3">The sequence shown here is derived from an EMBL/GenBank/DDBJ whole genome shotgun (WGS) entry which is preliminary data.</text>
</comment>
<dbReference type="SUPFAM" id="SSF53686">
    <property type="entry name" value="Tryptophan synthase beta subunit-like PLP-dependent enzymes"/>
    <property type="match status" value="1"/>
</dbReference>
<dbReference type="PANTHER" id="PTHR10314">
    <property type="entry name" value="CYSTATHIONINE BETA-SYNTHASE"/>
    <property type="match status" value="1"/>
</dbReference>
<protein>
    <submittedName>
        <fullName evidence="3">Pyridoxal-phosphate dependent enzyme domain-containing protein</fullName>
    </submittedName>
</protein>
<reference evidence="3" key="1">
    <citation type="submission" date="2022-01" db="EMBL/GenBank/DDBJ databases">
        <title>Genome Sequence Resource for Two Populations of Ditylenchus destructor, the Migratory Endoparasitic Phytonematode.</title>
        <authorList>
            <person name="Zhang H."/>
            <person name="Lin R."/>
            <person name="Xie B."/>
        </authorList>
    </citation>
    <scope>NUCLEOTIDE SEQUENCE</scope>
    <source>
        <strain evidence="3">BazhouSP</strain>
    </source>
</reference>
<evidence type="ECO:0000256" key="1">
    <source>
        <dbReference type="SAM" id="SignalP"/>
    </source>
</evidence>
<dbReference type="InterPro" id="IPR001926">
    <property type="entry name" value="TrpB-like_PALP"/>
</dbReference>
<dbReference type="AlphaFoldDB" id="A0AAD4NFB7"/>
<dbReference type="InterPro" id="IPR050214">
    <property type="entry name" value="Cys_Synth/Cystath_Beta-Synth"/>
</dbReference>
<gene>
    <name evidence="3" type="ORF">DdX_02930</name>
</gene>
<keyword evidence="1" id="KW-0732">Signal</keyword>
<dbReference type="InterPro" id="IPR036052">
    <property type="entry name" value="TrpB-like_PALP_sf"/>
</dbReference>
<feature type="chain" id="PRO_5041965742" evidence="1">
    <location>
        <begin position="24"/>
        <end position="172"/>
    </location>
</feature>
<dbReference type="Gene3D" id="3.40.50.1100">
    <property type="match status" value="2"/>
</dbReference>
<evidence type="ECO:0000313" key="3">
    <source>
        <dbReference type="EMBL" id="KAI1726224.1"/>
    </source>
</evidence>
<dbReference type="Pfam" id="PF00291">
    <property type="entry name" value="PALP"/>
    <property type="match status" value="1"/>
</dbReference>
<proteinExistence type="predicted"/>
<organism evidence="3 4">
    <name type="scientific">Ditylenchus destructor</name>
    <dbReference type="NCBI Taxonomy" id="166010"/>
    <lineage>
        <taxon>Eukaryota</taxon>
        <taxon>Metazoa</taxon>
        <taxon>Ecdysozoa</taxon>
        <taxon>Nematoda</taxon>
        <taxon>Chromadorea</taxon>
        <taxon>Rhabditida</taxon>
        <taxon>Tylenchina</taxon>
        <taxon>Tylenchomorpha</taxon>
        <taxon>Sphaerularioidea</taxon>
        <taxon>Anguinidae</taxon>
        <taxon>Anguininae</taxon>
        <taxon>Ditylenchus</taxon>
    </lineage>
</organism>
<feature type="domain" description="Tryptophan synthase beta chain-like PALP" evidence="2">
    <location>
        <begin position="55"/>
        <end position="144"/>
    </location>
</feature>
<sequence length="172" mass="19303">MSRINYLLTVSFLRYIILLPTIADKLTEVPIDEDRVSDSGFLRKALDILWYERDQMGHTPLFKVNVPGATNLELFFKNEATSRTGNLKHRFSWALFLWALLEGHITRYTTIYEASSGNTATSEAYFAQKIGVSFVAVAPPTFQNSANQPISLDCTRKRSQAALSSAIKAKPP</sequence>
<evidence type="ECO:0000313" key="4">
    <source>
        <dbReference type="Proteomes" id="UP001201812"/>
    </source>
</evidence>
<dbReference type="GO" id="GO:0019344">
    <property type="term" value="P:cysteine biosynthetic process"/>
    <property type="evidence" value="ECO:0007669"/>
    <property type="project" value="UniProtKB-ARBA"/>
</dbReference>
<keyword evidence="4" id="KW-1185">Reference proteome</keyword>
<evidence type="ECO:0000259" key="2">
    <source>
        <dbReference type="Pfam" id="PF00291"/>
    </source>
</evidence>
<name>A0AAD4NFB7_9BILA</name>
<accession>A0AAD4NFB7</accession>